<proteinExistence type="predicted"/>
<evidence type="ECO:0000256" key="1">
    <source>
        <dbReference type="SAM" id="MobiDB-lite"/>
    </source>
</evidence>
<evidence type="ECO:0000313" key="2">
    <source>
        <dbReference type="EMBL" id="AZS06529.1"/>
    </source>
</evidence>
<sequence length="95" mass="10953">MSNNFDNRNSGAVFKNDKMRTDKSPNMTGSCEIECPHCGAQSKFWVSIWFKLAKSGKKFMSLAFTPDDKEVNKKVADNTNRDWDKDFDFDDDIPF</sequence>
<organism evidence="2 3">
    <name type="scientific">Alteromonas phage ZP6</name>
    <dbReference type="NCBI Taxonomy" id="2492447"/>
    <lineage>
        <taxon>Viruses</taxon>
        <taxon>Duplodnaviria</taxon>
        <taxon>Heunggongvirae</taxon>
        <taxon>Uroviricota</taxon>
        <taxon>Caudoviricetes</taxon>
        <taxon>Mareflavirus</taxon>
        <taxon>Mareflavirus ZP6</taxon>
    </lineage>
</organism>
<reference evidence="2 3" key="1">
    <citation type="submission" date="2018-11" db="EMBL/GenBank/DDBJ databases">
        <title>Isolation and Complete Genome Sequence of a Novel Alteromonas Phage ZP6.</title>
        <authorList>
            <person name="Han J."/>
        </authorList>
    </citation>
    <scope>NUCLEOTIDE SEQUENCE [LARGE SCALE GENOMIC DNA]</scope>
</reference>
<feature type="region of interest" description="Disordered" evidence="1">
    <location>
        <begin position="1"/>
        <end position="26"/>
    </location>
</feature>
<keyword evidence="2" id="KW-0238">DNA-binding</keyword>
<dbReference type="GO" id="GO:0003677">
    <property type="term" value="F:DNA binding"/>
    <property type="evidence" value="ECO:0007669"/>
    <property type="project" value="UniProtKB-KW"/>
</dbReference>
<dbReference type="RefSeq" id="YP_010668075.1">
    <property type="nucleotide sequence ID" value="NC_070953.1"/>
</dbReference>
<keyword evidence="3" id="KW-1185">Reference proteome</keyword>
<feature type="compositionally biased region" description="Polar residues" evidence="1">
    <location>
        <begin position="1"/>
        <end position="10"/>
    </location>
</feature>
<evidence type="ECO:0000313" key="3">
    <source>
        <dbReference type="Proteomes" id="UP000286786"/>
    </source>
</evidence>
<name>A0A3S9U8J3_9CAUD</name>
<protein>
    <submittedName>
        <fullName evidence="2">Putative single-stranded DNA-binding protein</fullName>
    </submittedName>
</protein>
<dbReference type="Proteomes" id="UP000286786">
    <property type="component" value="Genome"/>
</dbReference>
<dbReference type="EMBL" id="MK203850">
    <property type="protein sequence ID" value="AZS06529.1"/>
    <property type="molecule type" value="Genomic_DNA"/>
</dbReference>
<dbReference type="GeneID" id="77944216"/>
<accession>A0A3S9U8J3</accession>
<dbReference type="KEGG" id="vg:77944216"/>